<reference evidence="1" key="1">
    <citation type="submission" date="2020-08" db="EMBL/GenBank/DDBJ databases">
        <title>Multicomponent nature underlies the extraordinary mechanical properties of spider dragline silk.</title>
        <authorList>
            <person name="Kono N."/>
            <person name="Nakamura H."/>
            <person name="Mori M."/>
            <person name="Yoshida Y."/>
            <person name="Ohtoshi R."/>
            <person name="Malay A.D."/>
            <person name="Moran D.A.P."/>
            <person name="Tomita M."/>
            <person name="Numata K."/>
            <person name="Arakawa K."/>
        </authorList>
    </citation>
    <scope>NUCLEOTIDE SEQUENCE</scope>
</reference>
<dbReference type="EMBL" id="BMAU01021373">
    <property type="protein sequence ID" value="GFY25959.1"/>
    <property type="molecule type" value="Genomic_DNA"/>
</dbReference>
<sequence>MLTKYQILNLYTSVKWSSCRISSQSSRHCWRSPLPHASALIQRDFGWFLGVQQTKQLLHVAKVDLVWQLGVKSRSIVEQPWVTFFHSTKDLEREPVRETIQSGD</sequence>
<evidence type="ECO:0000313" key="1">
    <source>
        <dbReference type="EMBL" id="GFY25959.1"/>
    </source>
</evidence>
<protein>
    <submittedName>
        <fullName evidence="1">Uncharacterized protein</fullName>
    </submittedName>
</protein>
<proteinExistence type="predicted"/>
<accession>A0A8X6W0Q0</accession>
<dbReference type="AlphaFoldDB" id="A0A8X6W0Q0"/>
<gene>
    <name evidence="1" type="ORF">TNCV_1917091</name>
</gene>
<comment type="caution">
    <text evidence="1">The sequence shown here is derived from an EMBL/GenBank/DDBJ whole genome shotgun (WGS) entry which is preliminary data.</text>
</comment>
<dbReference type="Proteomes" id="UP000887159">
    <property type="component" value="Unassembled WGS sequence"/>
</dbReference>
<organism evidence="1 2">
    <name type="scientific">Trichonephila clavipes</name>
    <name type="common">Golden silk orbweaver</name>
    <name type="synonym">Nephila clavipes</name>
    <dbReference type="NCBI Taxonomy" id="2585209"/>
    <lineage>
        <taxon>Eukaryota</taxon>
        <taxon>Metazoa</taxon>
        <taxon>Ecdysozoa</taxon>
        <taxon>Arthropoda</taxon>
        <taxon>Chelicerata</taxon>
        <taxon>Arachnida</taxon>
        <taxon>Araneae</taxon>
        <taxon>Araneomorphae</taxon>
        <taxon>Entelegynae</taxon>
        <taxon>Araneoidea</taxon>
        <taxon>Nephilidae</taxon>
        <taxon>Trichonephila</taxon>
    </lineage>
</organism>
<name>A0A8X6W0Q0_TRICX</name>
<keyword evidence="2" id="KW-1185">Reference proteome</keyword>
<evidence type="ECO:0000313" key="2">
    <source>
        <dbReference type="Proteomes" id="UP000887159"/>
    </source>
</evidence>